<evidence type="ECO:0000313" key="4">
    <source>
        <dbReference type="Proteomes" id="UP000198584"/>
    </source>
</evidence>
<protein>
    <submittedName>
        <fullName evidence="3">Rhodanese-related sulfurtransferase</fullName>
    </submittedName>
</protein>
<dbReference type="Gene3D" id="3.40.250.10">
    <property type="entry name" value="Rhodanese-like domain"/>
    <property type="match status" value="1"/>
</dbReference>
<accession>A0A1H4H949</accession>
<dbReference type="PROSITE" id="PS50206">
    <property type="entry name" value="RHODANESE_3"/>
    <property type="match status" value="1"/>
</dbReference>
<dbReference type="SMART" id="SM00450">
    <property type="entry name" value="RHOD"/>
    <property type="match status" value="1"/>
</dbReference>
<name>A0A1H4H949_9BACI</name>
<evidence type="ECO:0000313" key="3">
    <source>
        <dbReference type="EMBL" id="SEB18225.1"/>
    </source>
</evidence>
<dbReference type="Pfam" id="PF00581">
    <property type="entry name" value="Rhodanese"/>
    <property type="match status" value="1"/>
</dbReference>
<gene>
    <name evidence="3" type="ORF">SAMN05421743_12439</name>
</gene>
<keyword evidence="4" id="KW-1185">Reference proteome</keyword>
<feature type="signal peptide" evidence="1">
    <location>
        <begin position="1"/>
        <end position="17"/>
    </location>
</feature>
<dbReference type="EMBL" id="FNQR01000024">
    <property type="protein sequence ID" value="SEB18225.1"/>
    <property type="molecule type" value="Genomic_DNA"/>
</dbReference>
<dbReference type="PANTHER" id="PTHR43031">
    <property type="entry name" value="FAD-DEPENDENT OXIDOREDUCTASE"/>
    <property type="match status" value="1"/>
</dbReference>
<keyword evidence="3" id="KW-0808">Transferase</keyword>
<dbReference type="InterPro" id="IPR001307">
    <property type="entry name" value="Thiosulphate_STrfase_CS"/>
</dbReference>
<keyword evidence="1" id="KW-0732">Signal</keyword>
<dbReference type="InterPro" id="IPR001763">
    <property type="entry name" value="Rhodanese-like_dom"/>
</dbReference>
<dbReference type="STRING" id="571932.SAMN05421743_12439"/>
<dbReference type="PROSITE" id="PS51257">
    <property type="entry name" value="PROKAR_LIPOPROTEIN"/>
    <property type="match status" value="1"/>
</dbReference>
<sequence length="125" mass="13765">MKKITIFLFVFMAFALAACQGDTNGTTEISAEELETRLEEGRILDVRTPTEFSAGHVPGAELLPLQDIQQNESSYQDLDRSETYFVICQSGNRSSQAVAILEEQGFENLVNVTGGMNAWAGDIEK</sequence>
<dbReference type="OrthoDB" id="9800872at2"/>
<dbReference type="InterPro" id="IPR050229">
    <property type="entry name" value="GlpE_sulfurtransferase"/>
</dbReference>
<reference evidence="3 4" key="1">
    <citation type="submission" date="2016-10" db="EMBL/GenBank/DDBJ databases">
        <authorList>
            <person name="de Groot N.N."/>
        </authorList>
    </citation>
    <scope>NUCLEOTIDE SEQUENCE [LARGE SCALE GENOMIC DNA]</scope>
    <source>
        <strain evidence="3 4">CCM7597</strain>
    </source>
</reference>
<dbReference type="AlphaFoldDB" id="A0A1H4H949"/>
<dbReference type="RefSeq" id="WP_093046689.1">
    <property type="nucleotide sequence ID" value="NZ_FNQR01000024.1"/>
</dbReference>
<dbReference type="CDD" id="cd00158">
    <property type="entry name" value="RHOD"/>
    <property type="match status" value="1"/>
</dbReference>
<dbReference type="GO" id="GO:0004792">
    <property type="term" value="F:thiosulfate-cyanide sulfurtransferase activity"/>
    <property type="evidence" value="ECO:0007669"/>
    <property type="project" value="InterPro"/>
</dbReference>
<proteinExistence type="predicted"/>
<feature type="chain" id="PRO_5011771188" evidence="1">
    <location>
        <begin position="18"/>
        <end position="125"/>
    </location>
</feature>
<evidence type="ECO:0000259" key="2">
    <source>
        <dbReference type="PROSITE" id="PS50206"/>
    </source>
</evidence>
<dbReference type="SUPFAM" id="SSF52821">
    <property type="entry name" value="Rhodanese/Cell cycle control phosphatase"/>
    <property type="match status" value="1"/>
</dbReference>
<evidence type="ECO:0000256" key="1">
    <source>
        <dbReference type="SAM" id="SignalP"/>
    </source>
</evidence>
<feature type="domain" description="Rhodanese" evidence="2">
    <location>
        <begin position="37"/>
        <end position="124"/>
    </location>
</feature>
<dbReference type="InterPro" id="IPR036873">
    <property type="entry name" value="Rhodanese-like_dom_sf"/>
</dbReference>
<dbReference type="Proteomes" id="UP000198584">
    <property type="component" value="Unassembled WGS sequence"/>
</dbReference>
<dbReference type="PANTHER" id="PTHR43031:SF17">
    <property type="entry name" value="SULFURTRANSFERASE YTWF-RELATED"/>
    <property type="match status" value="1"/>
</dbReference>
<organism evidence="3 4">
    <name type="scientific">Thalassobacillus cyri</name>
    <dbReference type="NCBI Taxonomy" id="571932"/>
    <lineage>
        <taxon>Bacteria</taxon>
        <taxon>Bacillati</taxon>
        <taxon>Bacillota</taxon>
        <taxon>Bacilli</taxon>
        <taxon>Bacillales</taxon>
        <taxon>Bacillaceae</taxon>
        <taxon>Thalassobacillus</taxon>
    </lineage>
</organism>
<dbReference type="PROSITE" id="PS00380">
    <property type="entry name" value="RHODANESE_1"/>
    <property type="match status" value="1"/>
</dbReference>